<dbReference type="EMBL" id="LUGG01000005">
    <property type="protein sequence ID" value="OBZ74507.1"/>
    <property type="molecule type" value="Genomic_DNA"/>
</dbReference>
<proteinExistence type="inferred from homology"/>
<dbReference type="PRINTS" id="PR00463">
    <property type="entry name" value="EP450I"/>
</dbReference>
<dbReference type="PROSITE" id="PS00086">
    <property type="entry name" value="CYTOCHROME_P450"/>
    <property type="match status" value="1"/>
</dbReference>
<accession>A0A1C7MD24</accession>
<comment type="caution">
    <text evidence="15">The sequence shown here is derived from an EMBL/GenBank/DDBJ whole genome shotgun (WGS) entry which is preliminary data.</text>
</comment>
<evidence type="ECO:0000256" key="4">
    <source>
        <dbReference type="ARBA" id="ARBA00010617"/>
    </source>
</evidence>
<sequence>MCSCCVTFFKPRRVGTITTADYKNRFPPGPQPLPLLGNVHQLPADYQHKTFAEWGRRYGDVVFARLFRTPVLILNSVQAAQDLMDKRGFKYSDRPRFVLLVELIGWDSVLTLMRYGERSRKHRKWMRDAFQNKASLESYRPMQRRETYTLLSGLIKNAEDHAEHCRRFAASMVLEVAYGHRVKSLDDNPGSVIVDFVPILKHLPTWFPGCSFKQHALDVWRSRRAFLDTPFQMVRDAMTAGTATSCLTVSLIEQCSGSGGLSKEDEEDIKGTAGQLYSAGTETTFITLSTFLLAMAIYPDVLKKAQEEIDRVTGNQRLPDFGDRESLPYLECILKETYRWNSPAPLGIPHRVTSDDIYRGYHIPEGCMIIPNIWGMMHNPDMYPEPEEFQPERFLKANIIDPSDVVFGFGRRLCVGQAFADSSLWLAMANILATLDICKPVDDFGNEITPKPTFQPGFTSPPKPFTCIIRPRSSHALDLIQSANVDVAL</sequence>
<keyword evidence="8" id="KW-1133">Transmembrane helix</keyword>
<dbReference type="STRING" id="5627.A0A1C7MD24"/>
<evidence type="ECO:0000313" key="16">
    <source>
        <dbReference type="Proteomes" id="UP000092993"/>
    </source>
</evidence>
<dbReference type="Proteomes" id="UP000092993">
    <property type="component" value="Unassembled WGS sequence"/>
</dbReference>
<dbReference type="PRINTS" id="PR00385">
    <property type="entry name" value="P450"/>
</dbReference>
<evidence type="ECO:0000256" key="3">
    <source>
        <dbReference type="ARBA" id="ARBA00005179"/>
    </source>
</evidence>
<evidence type="ECO:0000256" key="13">
    <source>
        <dbReference type="PIRSR" id="PIRSR602401-1"/>
    </source>
</evidence>
<dbReference type="InterPro" id="IPR001128">
    <property type="entry name" value="Cyt_P450"/>
</dbReference>
<evidence type="ECO:0000256" key="6">
    <source>
        <dbReference type="ARBA" id="ARBA00022692"/>
    </source>
</evidence>
<dbReference type="SUPFAM" id="SSF48264">
    <property type="entry name" value="Cytochrome P450"/>
    <property type="match status" value="1"/>
</dbReference>
<name>A0A1C7MD24_GRIFR</name>
<dbReference type="PANTHER" id="PTHR46300">
    <property type="entry name" value="P450, PUTATIVE (EUROFUNG)-RELATED-RELATED"/>
    <property type="match status" value="1"/>
</dbReference>
<evidence type="ECO:0000313" key="15">
    <source>
        <dbReference type="EMBL" id="OBZ74507.1"/>
    </source>
</evidence>
<comment type="similarity">
    <text evidence="4 14">Belongs to the cytochrome P450 family.</text>
</comment>
<dbReference type="InterPro" id="IPR036396">
    <property type="entry name" value="Cyt_P450_sf"/>
</dbReference>
<dbReference type="GO" id="GO:0016020">
    <property type="term" value="C:membrane"/>
    <property type="evidence" value="ECO:0007669"/>
    <property type="project" value="UniProtKB-SubCell"/>
</dbReference>
<evidence type="ECO:0000256" key="10">
    <source>
        <dbReference type="ARBA" id="ARBA00023004"/>
    </source>
</evidence>
<dbReference type="Gene3D" id="1.10.630.10">
    <property type="entry name" value="Cytochrome P450"/>
    <property type="match status" value="1"/>
</dbReference>
<dbReference type="InterPro" id="IPR002401">
    <property type="entry name" value="Cyt_P450_E_grp-I"/>
</dbReference>
<dbReference type="GO" id="GO:0020037">
    <property type="term" value="F:heme binding"/>
    <property type="evidence" value="ECO:0007669"/>
    <property type="project" value="InterPro"/>
</dbReference>
<evidence type="ECO:0000256" key="11">
    <source>
        <dbReference type="ARBA" id="ARBA00023033"/>
    </source>
</evidence>
<dbReference type="InterPro" id="IPR050364">
    <property type="entry name" value="Cytochrome_P450_fung"/>
</dbReference>
<dbReference type="InterPro" id="IPR017972">
    <property type="entry name" value="Cyt_P450_CS"/>
</dbReference>
<dbReference type="GO" id="GO:0004497">
    <property type="term" value="F:monooxygenase activity"/>
    <property type="evidence" value="ECO:0007669"/>
    <property type="project" value="UniProtKB-KW"/>
</dbReference>
<keyword evidence="6" id="KW-0812">Transmembrane</keyword>
<dbReference type="GO" id="GO:0005506">
    <property type="term" value="F:iron ion binding"/>
    <property type="evidence" value="ECO:0007669"/>
    <property type="project" value="InterPro"/>
</dbReference>
<evidence type="ECO:0000256" key="8">
    <source>
        <dbReference type="ARBA" id="ARBA00022989"/>
    </source>
</evidence>
<organism evidence="15 16">
    <name type="scientific">Grifola frondosa</name>
    <name type="common">Maitake</name>
    <name type="synonym">Polyporus frondosus</name>
    <dbReference type="NCBI Taxonomy" id="5627"/>
    <lineage>
        <taxon>Eukaryota</taxon>
        <taxon>Fungi</taxon>
        <taxon>Dikarya</taxon>
        <taxon>Basidiomycota</taxon>
        <taxon>Agaricomycotina</taxon>
        <taxon>Agaricomycetes</taxon>
        <taxon>Polyporales</taxon>
        <taxon>Grifolaceae</taxon>
        <taxon>Grifola</taxon>
    </lineage>
</organism>
<dbReference type="CDD" id="cd11065">
    <property type="entry name" value="CYP64-like"/>
    <property type="match status" value="1"/>
</dbReference>
<comment type="pathway">
    <text evidence="3">Secondary metabolite biosynthesis.</text>
</comment>
<keyword evidence="10 13" id="KW-0408">Iron</keyword>
<dbReference type="PANTHER" id="PTHR46300:SF7">
    <property type="entry name" value="P450, PUTATIVE (EUROFUNG)-RELATED"/>
    <property type="match status" value="1"/>
</dbReference>
<dbReference type="GO" id="GO:0016705">
    <property type="term" value="F:oxidoreductase activity, acting on paired donors, with incorporation or reduction of molecular oxygen"/>
    <property type="evidence" value="ECO:0007669"/>
    <property type="project" value="InterPro"/>
</dbReference>
<evidence type="ECO:0000256" key="2">
    <source>
        <dbReference type="ARBA" id="ARBA00004167"/>
    </source>
</evidence>
<feature type="binding site" description="axial binding residue" evidence="13">
    <location>
        <position position="414"/>
    </location>
    <ligand>
        <name>heme</name>
        <dbReference type="ChEBI" id="CHEBI:30413"/>
    </ligand>
    <ligandPart>
        <name>Fe</name>
        <dbReference type="ChEBI" id="CHEBI:18248"/>
    </ligandPart>
</feature>
<dbReference type="Pfam" id="PF00067">
    <property type="entry name" value="p450"/>
    <property type="match status" value="1"/>
</dbReference>
<keyword evidence="5 13" id="KW-0349">Heme</keyword>
<dbReference type="AlphaFoldDB" id="A0A1C7MD24"/>
<comment type="subcellular location">
    <subcellularLocation>
        <location evidence="2">Membrane</location>
        <topology evidence="2">Single-pass membrane protein</topology>
    </subcellularLocation>
</comment>
<evidence type="ECO:0000256" key="9">
    <source>
        <dbReference type="ARBA" id="ARBA00023002"/>
    </source>
</evidence>
<reference evidence="15 16" key="1">
    <citation type="submission" date="2016-03" db="EMBL/GenBank/DDBJ databases">
        <title>Whole genome sequencing of Grifola frondosa 9006-11.</title>
        <authorList>
            <person name="Min B."/>
            <person name="Park H."/>
            <person name="Kim J.-G."/>
            <person name="Cho H."/>
            <person name="Oh Y.-L."/>
            <person name="Kong W.-S."/>
            <person name="Choi I.-G."/>
        </authorList>
    </citation>
    <scope>NUCLEOTIDE SEQUENCE [LARGE SCALE GENOMIC DNA]</scope>
    <source>
        <strain evidence="15 16">9006-11</strain>
    </source>
</reference>
<dbReference type="OrthoDB" id="2789670at2759"/>
<keyword evidence="9 14" id="KW-0560">Oxidoreductase</keyword>
<evidence type="ECO:0000256" key="1">
    <source>
        <dbReference type="ARBA" id="ARBA00001971"/>
    </source>
</evidence>
<comment type="cofactor">
    <cofactor evidence="1 13">
        <name>heme</name>
        <dbReference type="ChEBI" id="CHEBI:30413"/>
    </cofactor>
</comment>
<keyword evidence="16" id="KW-1185">Reference proteome</keyword>
<keyword evidence="7 13" id="KW-0479">Metal-binding</keyword>
<evidence type="ECO:0000256" key="5">
    <source>
        <dbReference type="ARBA" id="ARBA00022617"/>
    </source>
</evidence>
<keyword evidence="12" id="KW-0472">Membrane</keyword>
<dbReference type="OMA" id="RFELKCH"/>
<gene>
    <name evidence="15" type="primary">ordA_48</name>
    <name evidence="15" type="ORF">A0H81_05153</name>
</gene>
<evidence type="ECO:0000256" key="7">
    <source>
        <dbReference type="ARBA" id="ARBA00022723"/>
    </source>
</evidence>
<keyword evidence="11 14" id="KW-0503">Monooxygenase</keyword>
<evidence type="ECO:0000256" key="12">
    <source>
        <dbReference type="ARBA" id="ARBA00023136"/>
    </source>
</evidence>
<protein>
    <submittedName>
        <fullName evidence="15">O-methylsterigmatocystin oxidoreductase</fullName>
    </submittedName>
</protein>
<evidence type="ECO:0000256" key="14">
    <source>
        <dbReference type="RuleBase" id="RU000461"/>
    </source>
</evidence>